<feature type="transmembrane region" description="Helical" evidence="1">
    <location>
        <begin position="317"/>
        <end position="333"/>
    </location>
</feature>
<feature type="transmembrane region" description="Helical" evidence="1">
    <location>
        <begin position="263"/>
        <end position="284"/>
    </location>
</feature>
<dbReference type="OrthoDB" id="928695at2"/>
<evidence type="ECO:0000313" key="3">
    <source>
        <dbReference type="Proteomes" id="UP000323994"/>
    </source>
</evidence>
<accession>A0A5M8QR61</accession>
<dbReference type="Proteomes" id="UP000323994">
    <property type="component" value="Unassembled WGS sequence"/>
</dbReference>
<name>A0A5M8QR61_9BACT</name>
<evidence type="ECO:0000256" key="1">
    <source>
        <dbReference type="SAM" id="Phobius"/>
    </source>
</evidence>
<comment type="caution">
    <text evidence="2">The sequence shown here is derived from an EMBL/GenBank/DDBJ whole genome shotgun (WGS) entry which is preliminary data.</text>
</comment>
<feature type="transmembrane region" description="Helical" evidence="1">
    <location>
        <begin position="145"/>
        <end position="161"/>
    </location>
</feature>
<proteinExistence type="predicted"/>
<keyword evidence="1" id="KW-1133">Transmembrane helix</keyword>
<dbReference type="AlphaFoldDB" id="A0A5M8QR61"/>
<evidence type="ECO:0000313" key="2">
    <source>
        <dbReference type="EMBL" id="KAA6436983.1"/>
    </source>
</evidence>
<gene>
    <name evidence="2" type="ORF">FEM33_19875</name>
</gene>
<reference evidence="2 3" key="1">
    <citation type="submission" date="2019-05" db="EMBL/GenBank/DDBJ databases">
        <authorList>
            <person name="Qu J.-H."/>
        </authorList>
    </citation>
    <scope>NUCLEOTIDE SEQUENCE [LARGE SCALE GENOMIC DNA]</scope>
    <source>
        <strain evidence="2 3">NS28</strain>
    </source>
</reference>
<dbReference type="RefSeq" id="WP_139013742.1">
    <property type="nucleotide sequence ID" value="NZ_VBSN01000059.1"/>
</dbReference>
<organism evidence="2 3">
    <name type="scientific">Dyadobacter flavalbus</name>
    <dbReference type="NCBI Taxonomy" id="2579942"/>
    <lineage>
        <taxon>Bacteria</taxon>
        <taxon>Pseudomonadati</taxon>
        <taxon>Bacteroidota</taxon>
        <taxon>Cytophagia</taxon>
        <taxon>Cytophagales</taxon>
        <taxon>Spirosomataceae</taxon>
        <taxon>Dyadobacter</taxon>
    </lineage>
</organism>
<feature type="transmembrane region" description="Helical" evidence="1">
    <location>
        <begin position="92"/>
        <end position="111"/>
    </location>
</feature>
<feature type="transmembrane region" description="Helical" evidence="1">
    <location>
        <begin position="342"/>
        <end position="361"/>
    </location>
</feature>
<sequence>MANLLTSSRGILLLSVILFAFVLLTTFPKYLEILADPSPYNTYSYFFHKVSEPLKAVPIAPDTHGSKIAFRLTVPLLAKLLYPGDFGSGRRIVILYLIQSFLLIPFFYILIKLLKRFTNSSTLLYFSIACSSVYLSKAFFWDYDFWFDGFAYFFLLLGMYFRNKAGIFIALQLACWTDERAVIALSSIYLFHLLQENSFSISSLRQLLNRESLKQRSFVVVLAGLAYGIVRMLLAYQFDLHTPFGENSGVALSLIPYQFKHRLIGIFLAFEGLWLLLLSAALLMYNQRKSLLLVLLSGILMLHIIVAYSVFDITRSLSYAFPVFIISGIYVSLNRTKVHQRIFLITAALCLLMPTQFLIYFPRQIPWTILSYTEIKNIYVSSTENEEGYISNNYKK</sequence>
<keyword evidence="1" id="KW-0472">Membrane</keyword>
<keyword evidence="1" id="KW-0812">Transmembrane</keyword>
<feature type="transmembrane region" description="Helical" evidence="1">
    <location>
        <begin position="123"/>
        <end position="139"/>
    </location>
</feature>
<feature type="transmembrane region" description="Helical" evidence="1">
    <location>
        <begin position="218"/>
        <end position="238"/>
    </location>
</feature>
<feature type="transmembrane region" description="Helical" evidence="1">
    <location>
        <begin position="12"/>
        <end position="31"/>
    </location>
</feature>
<dbReference type="EMBL" id="VBSN01000059">
    <property type="protein sequence ID" value="KAA6436983.1"/>
    <property type="molecule type" value="Genomic_DNA"/>
</dbReference>
<feature type="transmembrane region" description="Helical" evidence="1">
    <location>
        <begin position="291"/>
        <end position="311"/>
    </location>
</feature>
<keyword evidence="3" id="KW-1185">Reference proteome</keyword>
<protein>
    <submittedName>
        <fullName evidence="2">Uncharacterized protein</fullName>
    </submittedName>
</protein>